<keyword evidence="2" id="KW-0812">Transmembrane</keyword>
<dbReference type="PANTHER" id="PTHR30576:SF8">
    <property type="entry name" value="UNDECAPRENYL-PHOSPHATE GALACTOSE PHOSPHOTRANSFERASE"/>
    <property type="match status" value="1"/>
</dbReference>
<gene>
    <name evidence="4" type="primary">pglC_2</name>
    <name evidence="4" type="ORF">CBLFYP116_04557</name>
</gene>
<comment type="similarity">
    <text evidence="1">Belongs to the bacterial sugar transferase family.</text>
</comment>
<dbReference type="AlphaFoldDB" id="A0A6N2X8A9"/>
<keyword evidence="2" id="KW-0472">Membrane</keyword>
<protein>
    <submittedName>
        <fullName evidence="4">Undecaprenyl phosphate N,N'-diacetylbacillosamine 1-phosphate transferase</fullName>
        <ecNumber evidence="4">2.7.8.36</ecNumber>
    </submittedName>
</protein>
<dbReference type="RefSeq" id="WP_002572096.1">
    <property type="nucleotide sequence ID" value="NZ_BAABZS010000001.1"/>
</dbReference>
<dbReference type="PANTHER" id="PTHR30576">
    <property type="entry name" value="COLANIC BIOSYNTHESIS UDP-GLUCOSE LIPID CARRIER TRANSFERASE"/>
    <property type="match status" value="1"/>
</dbReference>
<evidence type="ECO:0000313" key="4">
    <source>
        <dbReference type="EMBL" id="VYT50302.1"/>
    </source>
</evidence>
<evidence type="ECO:0000256" key="1">
    <source>
        <dbReference type="ARBA" id="ARBA00006464"/>
    </source>
</evidence>
<keyword evidence="2" id="KW-1133">Transmembrane helix</keyword>
<sequence length="287" mass="33846">MEKSKLTKQMRWEIAERLAEERLNQVNMLCKKVVPRDGIYTRYVKRLLDIVISIIALVITLPINLLIGIGTYFDVGSPIFFKQERVGKNGKIFSIIKFRNMRNTVDEQGELLPPMYRVTKFGHFVRKTSLDELMNFWNILKGDMSFIGPRPLVPEYLERYNIRHKQRLSVRPGLECPPRELTDHVWTWQEQFENDIWYVEHVSFLTDCRQVIRLFQFAFNKKCADARASVSIRGTFMGYSMDGRAINMEDVPQEYADVYDNVNSKESLVYPDWCLDEENTELQRVII</sequence>
<name>A0A6N2X8A9_9FIRM</name>
<reference evidence="4" key="1">
    <citation type="submission" date="2019-11" db="EMBL/GenBank/DDBJ databases">
        <authorList>
            <person name="Feng L."/>
        </authorList>
    </citation>
    <scope>NUCLEOTIDE SEQUENCE</scope>
    <source>
        <strain evidence="4">CbolteaeLFYP116</strain>
    </source>
</reference>
<evidence type="ECO:0000259" key="3">
    <source>
        <dbReference type="Pfam" id="PF02397"/>
    </source>
</evidence>
<dbReference type="EC" id="2.7.8.36" evidence="4"/>
<feature type="domain" description="Bacterial sugar transferase" evidence="3">
    <location>
        <begin position="45"/>
        <end position="214"/>
    </location>
</feature>
<dbReference type="InterPro" id="IPR003362">
    <property type="entry name" value="Bact_transf"/>
</dbReference>
<dbReference type="Pfam" id="PF02397">
    <property type="entry name" value="Bac_transf"/>
    <property type="match status" value="1"/>
</dbReference>
<proteinExistence type="inferred from homology"/>
<feature type="transmembrane region" description="Helical" evidence="2">
    <location>
        <begin position="50"/>
        <end position="73"/>
    </location>
</feature>
<dbReference type="GeneID" id="23113693"/>
<evidence type="ECO:0000256" key="2">
    <source>
        <dbReference type="SAM" id="Phobius"/>
    </source>
</evidence>
<accession>A0A6N2X8A9</accession>
<dbReference type="EMBL" id="CACRTF010000017">
    <property type="protein sequence ID" value="VYT50302.1"/>
    <property type="molecule type" value="Genomic_DNA"/>
</dbReference>
<dbReference type="GO" id="GO:0102334">
    <property type="term" value="F:N,N'-diacetylbacilliosaminyl-1-phosphate transferase activity"/>
    <property type="evidence" value="ECO:0007669"/>
    <property type="project" value="UniProtKB-EC"/>
</dbReference>
<organism evidence="4">
    <name type="scientific">Enterocloster bolteae</name>
    <dbReference type="NCBI Taxonomy" id="208479"/>
    <lineage>
        <taxon>Bacteria</taxon>
        <taxon>Bacillati</taxon>
        <taxon>Bacillota</taxon>
        <taxon>Clostridia</taxon>
        <taxon>Lachnospirales</taxon>
        <taxon>Lachnospiraceae</taxon>
        <taxon>Enterocloster</taxon>
    </lineage>
</organism>
<keyword evidence="4" id="KW-0808">Transferase</keyword>